<dbReference type="Pfam" id="PF13692">
    <property type="entry name" value="Glyco_trans_1_4"/>
    <property type="match status" value="1"/>
</dbReference>
<dbReference type="AlphaFoldDB" id="A0A4R8LWS2"/>
<reference evidence="2 3" key="1">
    <citation type="submission" date="2019-03" db="EMBL/GenBank/DDBJ databases">
        <title>Genomic Encyclopedia of Type Strains, Phase IV (KMG-IV): sequencing the most valuable type-strain genomes for metagenomic binning, comparative biology and taxonomic classification.</title>
        <authorList>
            <person name="Goeker M."/>
        </authorList>
    </citation>
    <scope>NUCLEOTIDE SEQUENCE [LARGE SCALE GENOMIC DNA]</scope>
    <source>
        <strain evidence="2 3">DSM 25964</strain>
    </source>
</reference>
<protein>
    <submittedName>
        <fullName evidence="2">Glycosyltransferase involved in cell wall biosynthesis</fullName>
    </submittedName>
</protein>
<dbReference type="PANTHER" id="PTHR45947">
    <property type="entry name" value="SULFOQUINOVOSYL TRANSFERASE SQD2"/>
    <property type="match status" value="1"/>
</dbReference>
<dbReference type="EMBL" id="SORI01000038">
    <property type="protein sequence ID" value="TDY52102.1"/>
    <property type="molecule type" value="Genomic_DNA"/>
</dbReference>
<dbReference type="Pfam" id="PF13579">
    <property type="entry name" value="Glyco_trans_4_4"/>
    <property type="match status" value="1"/>
</dbReference>
<dbReference type="OrthoDB" id="9811902at2"/>
<evidence type="ECO:0000313" key="2">
    <source>
        <dbReference type="EMBL" id="TDY52102.1"/>
    </source>
</evidence>
<keyword evidence="3" id="KW-1185">Reference proteome</keyword>
<dbReference type="SUPFAM" id="SSF53756">
    <property type="entry name" value="UDP-Glycosyltransferase/glycogen phosphorylase"/>
    <property type="match status" value="1"/>
</dbReference>
<accession>A0A4R8LWS2</accession>
<organism evidence="2 3">
    <name type="scientific">Aminivibrio pyruvatiphilus</name>
    <dbReference type="NCBI Taxonomy" id="1005740"/>
    <lineage>
        <taxon>Bacteria</taxon>
        <taxon>Thermotogati</taxon>
        <taxon>Synergistota</taxon>
        <taxon>Synergistia</taxon>
        <taxon>Synergistales</taxon>
        <taxon>Aminobacteriaceae</taxon>
        <taxon>Aminivibrio</taxon>
    </lineage>
</organism>
<proteinExistence type="predicted"/>
<dbReference type="InterPro" id="IPR028098">
    <property type="entry name" value="Glyco_trans_4-like_N"/>
</dbReference>
<dbReference type="InterPro" id="IPR050194">
    <property type="entry name" value="Glycosyltransferase_grp1"/>
</dbReference>
<name>A0A4R8LWS2_9BACT</name>
<sequence>MKKLWIINQYAATPDTAGITRHYELAKRLKKYGWETTIVRGSFDLYLKKGNRRQENRNSVVQQEFDGVSFLTIPTPTYKDNKSAGRIWNMVVFGKRAYSTLGSLKTGRPDIVMGSTMTLFGADAARKIARFFEVPFIYEVRDLWPLTPIEIGGYSKWHPFIMYLDYLDRKLARSADLIVTITRLMKDYYIERMKLSDEKFLWLTNGTDTTLFSEVKSTPKEPSSFKLYYTGSLGLANGIDAVFNQLKAIKLKYPKFKLVLVGDGPYRNLLQSRSETENLPVVFIEPVLKEKLPEIIADADAFLFYLLPSPLYRYGIGANKLADYHAAGKPILFVGDCAENPVHQSGAGVVAQTIDEFPEALGSLIDLPLHEKEAMGEKGREYALEQYDWARLSEKLKVSLSILLNKLSK</sequence>
<dbReference type="PANTHER" id="PTHR45947:SF3">
    <property type="entry name" value="SULFOQUINOVOSYL TRANSFERASE SQD2"/>
    <property type="match status" value="1"/>
</dbReference>
<keyword evidence="2" id="KW-0808">Transferase</keyword>
<gene>
    <name evidence="2" type="ORF">C8D99_1381</name>
</gene>
<evidence type="ECO:0000259" key="1">
    <source>
        <dbReference type="Pfam" id="PF13579"/>
    </source>
</evidence>
<dbReference type="Gene3D" id="3.40.50.2000">
    <property type="entry name" value="Glycogen Phosphorylase B"/>
    <property type="match status" value="2"/>
</dbReference>
<comment type="caution">
    <text evidence="2">The sequence shown here is derived from an EMBL/GenBank/DDBJ whole genome shotgun (WGS) entry which is preliminary data.</text>
</comment>
<dbReference type="CDD" id="cd03794">
    <property type="entry name" value="GT4_WbuB-like"/>
    <property type="match status" value="1"/>
</dbReference>
<dbReference type="Proteomes" id="UP000295066">
    <property type="component" value="Unassembled WGS sequence"/>
</dbReference>
<dbReference type="GO" id="GO:0016758">
    <property type="term" value="F:hexosyltransferase activity"/>
    <property type="evidence" value="ECO:0007669"/>
    <property type="project" value="TreeGrafter"/>
</dbReference>
<dbReference type="RefSeq" id="WP_133959249.1">
    <property type="nucleotide sequence ID" value="NZ_SORI01000038.1"/>
</dbReference>
<feature type="domain" description="Glycosyltransferase subfamily 4-like N-terminal" evidence="1">
    <location>
        <begin position="22"/>
        <end position="200"/>
    </location>
</feature>
<evidence type="ECO:0000313" key="3">
    <source>
        <dbReference type="Proteomes" id="UP000295066"/>
    </source>
</evidence>